<feature type="transmembrane region" description="Helical" evidence="1">
    <location>
        <begin position="97"/>
        <end position="114"/>
    </location>
</feature>
<keyword evidence="1" id="KW-0472">Membrane</keyword>
<gene>
    <name evidence="2" type="primary">GPROR100</name>
    <name evidence="2" type="ORF">AaeL_AAEL011409</name>
</gene>
<feature type="transmembrane region" description="Helical" evidence="1">
    <location>
        <begin position="192"/>
        <end position="222"/>
    </location>
</feature>
<feature type="transmembrane region" description="Helical" evidence="1">
    <location>
        <begin position="304"/>
        <end position="325"/>
    </location>
</feature>
<feature type="transmembrane region" description="Helical" evidence="1">
    <location>
        <begin position="150"/>
        <end position="180"/>
    </location>
</feature>
<reference evidence="2" key="3">
    <citation type="submission" date="2012-09" db="EMBL/GenBank/DDBJ databases">
        <authorList>
            <consortium name="VectorBase"/>
        </authorList>
    </citation>
    <scope>NUCLEOTIDE SEQUENCE</scope>
    <source>
        <strain evidence="2">Liverpool</strain>
    </source>
</reference>
<evidence type="ECO:0000256" key="1">
    <source>
        <dbReference type="SAM" id="Phobius"/>
    </source>
</evidence>
<evidence type="ECO:0000313" key="2">
    <source>
        <dbReference type="EMBL" id="EAT36512.1"/>
    </source>
</evidence>
<organism evidence="2 3">
    <name type="scientific">Aedes aegypti</name>
    <name type="common">Yellowfever mosquito</name>
    <name type="synonym">Culex aegypti</name>
    <dbReference type="NCBI Taxonomy" id="7159"/>
    <lineage>
        <taxon>Eukaryota</taxon>
        <taxon>Metazoa</taxon>
        <taxon>Ecdysozoa</taxon>
        <taxon>Arthropoda</taxon>
        <taxon>Hexapoda</taxon>
        <taxon>Insecta</taxon>
        <taxon>Pterygota</taxon>
        <taxon>Neoptera</taxon>
        <taxon>Endopterygota</taxon>
        <taxon>Diptera</taxon>
        <taxon>Nematocera</taxon>
        <taxon>Culicoidea</taxon>
        <taxon>Culicidae</taxon>
        <taxon>Culicinae</taxon>
        <taxon>Aedini</taxon>
        <taxon>Aedes</taxon>
        <taxon>Stegomyia</taxon>
    </lineage>
</organism>
<dbReference type="KEGG" id="aag:5574763"/>
<protein>
    <submittedName>
        <fullName evidence="2">AAEL011409-PA</fullName>
    </submittedName>
</protein>
<dbReference type="CTD" id="5574763"/>
<accession>A0A1S4FT48</accession>
<dbReference type="OMA" id="WRHLHIL"/>
<feature type="transmembrane region" description="Helical" evidence="1">
    <location>
        <begin position="59"/>
        <end position="77"/>
    </location>
</feature>
<proteinExistence type="predicted"/>
<dbReference type="EMBL" id="CH477762">
    <property type="protein sequence ID" value="EAT36512.1"/>
    <property type="molecule type" value="Genomic_DNA"/>
</dbReference>
<reference evidence="2" key="1">
    <citation type="submission" date="2005-10" db="EMBL/GenBank/DDBJ databases">
        <authorList>
            <person name="Loftus B.J."/>
            <person name="Nene V.M."/>
            <person name="Hannick L.I."/>
            <person name="Bidwell S."/>
            <person name="Haas B."/>
            <person name="Amedeo P."/>
            <person name="Orvis J."/>
            <person name="Wortman J.R."/>
            <person name="White O.R."/>
            <person name="Salzberg S."/>
            <person name="Shumway M."/>
            <person name="Koo H."/>
            <person name="Zhao Y."/>
            <person name="Holmes M."/>
            <person name="Miller J."/>
            <person name="Schatz M."/>
            <person name="Pop M."/>
            <person name="Pai G."/>
            <person name="Utterback T."/>
            <person name="Rogers Y.-H."/>
            <person name="Kravitz S."/>
            <person name="Fraser C.M."/>
        </authorList>
    </citation>
    <scope>NUCLEOTIDE SEQUENCE</scope>
    <source>
        <strain evidence="2">Liverpool</strain>
    </source>
</reference>
<dbReference type="GeneID" id="5574763"/>
<evidence type="ECO:0000313" key="3">
    <source>
        <dbReference type="Proteomes" id="UP000682892"/>
    </source>
</evidence>
<name>A0A1S4FT48_AEDAE</name>
<reference evidence="2" key="2">
    <citation type="journal article" date="2007" name="Science">
        <title>Genome sequence of Aedes aegypti, a major arbovirus vector.</title>
        <authorList>
            <person name="Nene V."/>
            <person name="Wortman J.R."/>
            <person name="Lawson D."/>
            <person name="Haas B."/>
            <person name="Kodira C."/>
            <person name="Tu Z.J."/>
            <person name="Loftus B."/>
            <person name="Xi Z."/>
            <person name="Megy K."/>
            <person name="Grabherr M."/>
            <person name="Ren Q."/>
            <person name="Zdobnov E.M."/>
            <person name="Lobo N.F."/>
            <person name="Campbell K.S."/>
            <person name="Brown S.E."/>
            <person name="Bonaldo M.F."/>
            <person name="Zhu J."/>
            <person name="Sinkins S.P."/>
            <person name="Hogenkamp D.G."/>
            <person name="Amedeo P."/>
            <person name="Arensburger P."/>
            <person name="Atkinson P.W."/>
            <person name="Bidwell S."/>
            <person name="Biedler J."/>
            <person name="Birney E."/>
            <person name="Bruggner R.V."/>
            <person name="Costas J."/>
            <person name="Coy M.R."/>
            <person name="Crabtree J."/>
            <person name="Crawford M."/>
            <person name="Debruyn B."/>
            <person name="Decaprio D."/>
            <person name="Eiglmeier K."/>
            <person name="Eisenstadt E."/>
            <person name="El-Dorry H."/>
            <person name="Gelbart W.M."/>
            <person name="Gomes S.L."/>
            <person name="Hammond M."/>
            <person name="Hannick L.I."/>
            <person name="Hogan J.R."/>
            <person name="Holmes M.H."/>
            <person name="Jaffe D."/>
            <person name="Johnston J.S."/>
            <person name="Kennedy R.C."/>
            <person name="Koo H."/>
            <person name="Kravitz S."/>
            <person name="Kriventseva E.V."/>
            <person name="Kulp D."/>
            <person name="Labutti K."/>
            <person name="Lee E."/>
            <person name="Li S."/>
            <person name="Lovin D.D."/>
            <person name="Mao C."/>
            <person name="Mauceli E."/>
            <person name="Menck C.F."/>
            <person name="Miller J.R."/>
            <person name="Montgomery P."/>
            <person name="Mori A."/>
            <person name="Nascimento A.L."/>
            <person name="Naveira H.F."/>
            <person name="Nusbaum C."/>
            <person name="O'leary S."/>
            <person name="Orvis J."/>
            <person name="Pertea M."/>
            <person name="Quesneville H."/>
            <person name="Reidenbach K.R."/>
            <person name="Rogers Y.H."/>
            <person name="Roth C.W."/>
            <person name="Schneider J.R."/>
            <person name="Schatz M."/>
            <person name="Shumway M."/>
            <person name="Stanke M."/>
            <person name="Stinson E.O."/>
            <person name="Tubio J.M."/>
            <person name="Vanzee J.P."/>
            <person name="Verjovski-Almeida S."/>
            <person name="Werner D."/>
            <person name="White O."/>
            <person name="Wyder S."/>
            <person name="Zeng Q."/>
            <person name="Zhao Q."/>
            <person name="Zhao Y."/>
            <person name="Hill C.A."/>
            <person name="Raikhel A.S."/>
            <person name="Soares M.B."/>
            <person name="Knudson D.L."/>
            <person name="Lee N.H."/>
            <person name="Galagan J."/>
            <person name="Salzberg S.L."/>
            <person name="Paulsen I.T."/>
            <person name="Dimopoulos G."/>
            <person name="Collins F.H."/>
            <person name="Birren B."/>
            <person name="Fraser-Liggett C.M."/>
            <person name="Severson D.W."/>
        </authorList>
    </citation>
    <scope>NUCLEOTIDE SEQUENCE [LARGE SCALE GENOMIC DNA]</scope>
    <source>
        <strain evidence="2">Liverpool</strain>
    </source>
</reference>
<keyword evidence="1" id="KW-1133">Transmembrane helix</keyword>
<dbReference type="Proteomes" id="UP000682892">
    <property type="component" value="Unassembled WGS sequence"/>
</dbReference>
<dbReference type="HOGENOM" id="CLU_046911_0_0_1"/>
<dbReference type="AlphaFoldDB" id="A0A1S4FT48"/>
<feature type="transmembrane region" description="Helical" evidence="1">
    <location>
        <begin position="388"/>
        <end position="408"/>
    </location>
</feature>
<sequence length="411" mass="47557">MIGRSIWDSVHHWCQVTANKVNHAWSGEGNDCFHVLDLLLHLAGVPNGMTSKYEWETNVRYFLHALYAFQTFIAVLQTKHVLERDNVFDVFVEVMKWTFFIVAYCKMLIMIRLGRSVAAVRSFITSKQMQSGDAAFDELQRIKFKRTALLLLRVLFVLMAMDSVCLSVPSAATAIVFFVPPEMSQGGRTVTLIIHFFGISVMPFLILCKFSCNMATVGMLLLGMQANIKILANRYVNILDRRLDEKYYLEQLDREVRSAVDQQMDYWRHLHILRKIVERTFFLVHYYAIFSIGGFYYITQNIGVNAFSILLMATTPIFLVEYYLWCNLVESIQDEAETIGYVMFELCSRIPYTRDQHSAYVRLKSNMLILWTNSCNIRAMRCLGLFDISTLAFVDLVNVSYSVLMFLINMS</sequence>
<keyword evidence="1" id="KW-0812">Transmembrane</keyword>
<feature type="transmembrane region" description="Helical" evidence="1">
    <location>
        <begin position="280"/>
        <end position="298"/>
    </location>
</feature>
<dbReference type="OrthoDB" id="7765722at2759"/>